<reference evidence="9 10" key="1">
    <citation type="journal article" date="2016" name="Nat. Commun.">
        <title>Thousands of microbial genomes shed light on interconnected biogeochemical processes in an aquifer system.</title>
        <authorList>
            <person name="Anantharaman K."/>
            <person name="Brown C.T."/>
            <person name="Hug L.A."/>
            <person name="Sharon I."/>
            <person name="Castelle C.J."/>
            <person name="Probst A.J."/>
            <person name="Thomas B.C."/>
            <person name="Singh A."/>
            <person name="Wilkins M.J."/>
            <person name="Karaoz U."/>
            <person name="Brodie E.L."/>
            <person name="Williams K.H."/>
            <person name="Hubbard S.S."/>
            <person name="Banfield J.F."/>
        </authorList>
    </citation>
    <scope>NUCLEOTIDE SEQUENCE [LARGE SCALE GENOMIC DNA]</scope>
</reference>
<dbReference type="Pfam" id="PF00117">
    <property type="entry name" value="GATase"/>
    <property type="match status" value="1"/>
</dbReference>
<dbReference type="EMBL" id="MFZM01000013">
    <property type="protein sequence ID" value="OGK24034.1"/>
    <property type="molecule type" value="Genomic_DNA"/>
</dbReference>
<dbReference type="InterPro" id="IPR017926">
    <property type="entry name" value="GATASE"/>
</dbReference>
<evidence type="ECO:0000256" key="2">
    <source>
        <dbReference type="ARBA" id="ARBA00022741"/>
    </source>
</evidence>
<dbReference type="PRINTS" id="PR00097">
    <property type="entry name" value="ANTSNTHASEII"/>
</dbReference>
<dbReference type="PANTHER" id="PTHR11922">
    <property type="entry name" value="GMP SYNTHASE-RELATED"/>
    <property type="match status" value="1"/>
</dbReference>
<dbReference type="NCBIfam" id="TIGR00888">
    <property type="entry name" value="guaA_Nterm"/>
    <property type="match status" value="1"/>
</dbReference>
<dbReference type="Proteomes" id="UP000177159">
    <property type="component" value="Unassembled WGS sequence"/>
</dbReference>
<evidence type="ECO:0000256" key="6">
    <source>
        <dbReference type="ARBA" id="ARBA00022962"/>
    </source>
</evidence>
<evidence type="ECO:0000256" key="1">
    <source>
        <dbReference type="ARBA" id="ARBA00022598"/>
    </source>
</evidence>
<evidence type="ECO:0000313" key="9">
    <source>
        <dbReference type="EMBL" id="OGK24034.1"/>
    </source>
</evidence>
<evidence type="ECO:0000256" key="5">
    <source>
        <dbReference type="ARBA" id="ARBA00022840"/>
    </source>
</evidence>
<proteinExistence type="predicted"/>
<dbReference type="PANTHER" id="PTHR11922:SF2">
    <property type="entry name" value="GMP SYNTHASE [GLUTAMINE-HYDROLYZING]"/>
    <property type="match status" value="1"/>
</dbReference>
<dbReference type="NCBIfam" id="NF001975">
    <property type="entry name" value="PRK00758.1"/>
    <property type="match status" value="1"/>
</dbReference>
<organism evidence="9 10">
    <name type="scientific">Candidatus Roizmanbacteria bacterium RIFCSPHIGHO2_02_FULL_37_24</name>
    <dbReference type="NCBI Taxonomy" id="1802037"/>
    <lineage>
        <taxon>Bacteria</taxon>
        <taxon>Candidatus Roizmaniibacteriota</taxon>
    </lineage>
</organism>
<dbReference type="PRINTS" id="PR00096">
    <property type="entry name" value="GATASE"/>
</dbReference>
<dbReference type="InterPro" id="IPR004739">
    <property type="entry name" value="GMP_synth_GATase"/>
</dbReference>
<dbReference type="CDD" id="cd01742">
    <property type="entry name" value="GATase1_GMP_Synthase"/>
    <property type="match status" value="1"/>
</dbReference>
<dbReference type="PROSITE" id="PS51273">
    <property type="entry name" value="GATASE_TYPE_1"/>
    <property type="match status" value="1"/>
</dbReference>
<dbReference type="FunFam" id="3.40.50.880:FF:000047">
    <property type="entry name" value="GMP synthase [glutamine-hydrolyzing] subunit A"/>
    <property type="match status" value="1"/>
</dbReference>
<dbReference type="AlphaFoldDB" id="A0A1F7GZ56"/>
<keyword evidence="6" id="KW-0315">Glutamine amidotransferase</keyword>
<evidence type="ECO:0000256" key="3">
    <source>
        <dbReference type="ARBA" id="ARBA00022749"/>
    </source>
</evidence>
<dbReference type="GO" id="GO:0005829">
    <property type="term" value="C:cytosol"/>
    <property type="evidence" value="ECO:0007669"/>
    <property type="project" value="TreeGrafter"/>
</dbReference>
<feature type="domain" description="Glutamine amidotransferase" evidence="8">
    <location>
        <begin position="9"/>
        <end position="185"/>
    </location>
</feature>
<dbReference type="SUPFAM" id="SSF52317">
    <property type="entry name" value="Class I glutamine amidotransferase-like"/>
    <property type="match status" value="1"/>
</dbReference>
<comment type="caution">
    <text evidence="9">The sequence shown here is derived from an EMBL/GenBank/DDBJ whole genome shotgun (WGS) entry which is preliminary data.</text>
</comment>
<sequence>MNNKKKVYVVDNGGQWTHRIWRVVRDLEYETKIIENTTPVEDIDADALIFSGGAARIGWETLKLGKCTDYLDSFKGPILGHCLGHQLIALYHGGKAGPADIPEYGLAKIKIIHDDPIFKGIPKEFTVWESHNDEVKEASEFIILAESDNCKIQAFRHKTKPHYGFQFHPEVNNTEYGDILIKNFIELA</sequence>
<keyword evidence="3" id="KW-0332">GMP biosynthesis</keyword>
<keyword evidence="4" id="KW-0658">Purine biosynthesis</keyword>
<evidence type="ECO:0000256" key="7">
    <source>
        <dbReference type="ARBA" id="ARBA00030464"/>
    </source>
</evidence>
<keyword evidence="5" id="KW-0067">ATP-binding</keyword>
<dbReference type="GO" id="GO:0005524">
    <property type="term" value="F:ATP binding"/>
    <property type="evidence" value="ECO:0007669"/>
    <property type="project" value="UniProtKB-KW"/>
</dbReference>
<dbReference type="InterPro" id="IPR029062">
    <property type="entry name" value="Class_I_gatase-like"/>
</dbReference>
<name>A0A1F7GZ56_9BACT</name>
<evidence type="ECO:0000256" key="4">
    <source>
        <dbReference type="ARBA" id="ARBA00022755"/>
    </source>
</evidence>
<keyword evidence="2" id="KW-0547">Nucleotide-binding</keyword>
<dbReference type="Gene3D" id="3.40.50.880">
    <property type="match status" value="1"/>
</dbReference>
<dbReference type="GO" id="GO:0003921">
    <property type="term" value="F:GMP synthase activity"/>
    <property type="evidence" value="ECO:0007669"/>
    <property type="project" value="TreeGrafter"/>
</dbReference>
<evidence type="ECO:0000313" key="10">
    <source>
        <dbReference type="Proteomes" id="UP000177159"/>
    </source>
</evidence>
<keyword evidence="1" id="KW-0436">Ligase</keyword>
<gene>
    <name evidence="9" type="ORF">A3C24_03015</name>
</gene>
<accession>A0A1F7GZ56</accession>
<evidence type="ECO:0000259" key="8">
    <source>
        <dbReference type="Pfam" id="PF00117"/>
    </source>
</evidence>
<protein>
    <recommendedName>
        <fullName evidence="7">GMP synthetase</fullName>
    </recommendedName>
</protein>